<protein>
    <submittedName>
        <fullName evidence="5">13021_t:CDS:1</fullName>
    </submittedName>
</protein>
<keyword evidence="3" id="KW-1133">Transmembrane helix</keyword>
<feature type="domain" description="Attractin/MKLN-like beta-propeller" evidence="4">
    <location>
        <begin position="559"/>
        <end position="802"/>
    </location>
</feature>
<evidence type="ECO:0000259" key="4">
    <source>
        <dbReference type="Pfam" id="PF24981"/>
    </source>
</evidence>
<keyword evidence="3" id="KW-0472">Membrane</keyword>
<dbReference type="PANTHER" id="PTHR46093:SF18">
    <property type="entry name" value="FIBRONECTIN TYPE-III DOMAIN-CONTAINING PROTEIN"/>
    <property type="match status" value="1"/>
</dbReference>
<feature type="transmembrane region" description="Helical" evidence="3">
    <location>
        <begin position="852"/>
        <end position="877"/>
    </location>
</feature>
<evidence type="ECO:0000313" key="5">
    <source>
        <dbReference type="EMBL" id="CAI2162517.1"/>
    </source>
</evidence>
<dbReference type="EMBL" id="CAMKVN010000041">
    <property type="protein sequence ID" value="CAI2162517.1"/>
    <property type="molecule type" value="Genomic_DNA"/>
</dbReference>
<keyword evidence="2" id="KW-0677">Repeat</keyword>
<dbReference type="Pfam" id="PF24981">
    <property type="entry name" value="Beta-prop_ATRN-LZTR1"/>
    <property type="match status" value="1"/>
</dbReference>
<organism evidence="5 6">
    <name type="scientific">Funneliformis geosporum</name>
    <dbReference type="NCBI Taxonomy" id="1117311"/>
    <lineage>
        <taxon>Eukaryota</taxon>
        <taxon>Fungi</taxon>
        <taxon>Fungi incertae sedis</taxon>
        <taxon>Mucoromycota</taxon>
        <taxon>Glomeromycotina</taxon>
        <taxon>Glomeromycetes</taxon>
        <taxon>Glomerales</taxon>
        <taxon>Glomeraceae</taxon>
        <taxon>Funneliformis</taxon>
    </lineage>
</organism>
<accession>A0A9W4SCS5</accession>
<dbReference type="SUPFAM" id="SSF52047">
    <property type="entry name" value="RNI-like"/>
    <property type="match status" value="1"/>
</dbReference>
<dbReference type="Gene3D" id="3.80.10.10">
    <property type="entry name" value="Ribonuclease Inhibitor"/>
    <property type="match status" value="1"/>
</dbReference>
<keyword evidence="6" id="KW-1185">Reference proteome</keyword>
<dbReference type="SUPFAM" id="SSF81383">
    <property type="entry name" value="F-box domain"/>
    <property type="match status" value="1"/>
</dbReference>
<dbReference type="Gene3D" id="2.120.10.80">
    <property type="entry name" value="Kelch-type beta propeller"/>
    <property type="match status" value="2"/>
</dbReference>
<dbReference type="AlphaFoldDB" id="A0A9W4SCS5"/>
<evidence type="ECO:0000313" key="6">
    <source>
        <dbReference type="Proteomes" id="UP001153678"/>
    </source>
</evidence>
<dbReference type="OrthoDB" id="432528at2759"/>
<evidence type="ECO:0000256" key="3">
    <source>
        <dbReference type="SAM" id="Phobius"/>
    </source>
</evidence>
<evidence type="ECO:0000256" key="1">
    <source>
        <dbReference type="ARBA" id="ARBA00022441"/>
    </source>
</evidence>
<dbReference type="Proteomes" id="UP001153678">
    <property type="component" value="Unassembled WGS sequence"/>
</dbReference>
<name>A0A9W4SCS5_9GLOM</name>
<dbReference type="PANTHER" id="PTHR46093">
    <property type="entry name" value="ACYL-COA-BINDING DOMAIN-CONTAINING PROTEIN 5"/>
    <property type="match status" value="1"/>
</dbReference>
<dbReference type="SUPFAM" id="SSF117281">
    <property type="entry name" value="Kelch motif"/>
    <property type="match status" value="1"/>
</dbReference>
<dbReference type="InterPro" id="IPR056737">
    <property type="entry name" value="Beta-prop_ATRN-MKLN-like"/>
</dbReference>
<keyword evidence="3" id="KW-0812">Transmembrane</keyword>
<reference evidence="5" key="1">
    <citation type="submission" date="2022-08" db="EMBL/GenBank/DDBJ databases">
        <authorList>
            <person name="Kallberg Y."/>
            <person name="Tangrot J."/>
            <person name="Rosling A."/>
        </authorList>
    </citation>
    <scope>NUCLEOTIDE SEQUENCE</scope>
    <source>
        <strain evidence="5">Wild A</strain>
    </source>
</reference>
<dbReference type="InterPro" id="IPR036047">
    <property type="entry name" value="F-box-like_dom_sf"/>
</dbReference>
<keyword evidence="1" id="KW-0880">Kelch repeat</keyword>
<evidence type="ECO:0000256" key="2">
    <source>
        <dbReference type="ARBA" id="ARBA00022737"/>
    </source>
</evidence>
<gene>
    <name evidence="5" type="ORF">FWILDA_LOCUS598</name>
</gene>
<proteinExistence type="predicted"/>
<dbReference type="InterPro" id="IPR015915">
    <property type="entry name" value="Kelch-typ_b-propeller"/>
</dbReference>
<sequence length="905" mass="102355">MASKFPNDCIYDIFENLGKKPLRSCLLVSRFWCEVSVRLLWREFFRVYPKLYLSTRYLSILVACLPKESKNLLHEKKIFLPTSTSKPPLFNYLSYCKVLSINSLDQIIFDVLTSPPHKTLQEQDLNNNLRLVSKVILKEFFRQAPHLKELLYCYYSTGAELTFSNLAFPEAMVSFADLSILTCSSGIPSEFFYQLTQVCSNLQSLEIIFDMSISDNLKELIIAQKNLKNITIRNNTEVEMKSLIPSLAKHSNTIVNLKIYEAYVSYPMSSIAAFTNLQELTVSRIGISTIIPDVIYPRLQSLNLDGCNLPSIKFLENNGKNLRDLHIFESDDSLNFAIARFCPNLRSLFLKFKSNPTGLEALKILLSSCLQLEEIKVYCGGNYLNEDDILVAVASYSPKNLYQLHIRYDDELKRELSLVVLEGFFTTWMNRMPQKILSLIIEGFYCPRKRNMVANLETLKILMKYNIAEVEFSGKRSIYIPSARYATSSVLVENRLYFMGGWGQEPDGSWNCQNDMFYLDLSNPLNMSSIVELKFKVSTALPVRICWASSSLAEGGKKIYIFGGIILESISKESNESSSIYSFDINAQKWSAPKIKGIAPESRQHFQMVPDNKNNYLYIFGGSTGEITKNVKWLNDMNVLNTNEQYWQNMMILGSKEIIIPPFMADFTATMLSSGEIVYIGGRQSTSPNDVSYILAKMNVIYVFNTKSSSWNVINAGGNAPNSRIGHSAVLASNNRIIVYGGTSEDLKNPATPDLAILDVNLMPYQWISPNVTKGSPPSRSFHSAAMVQNLMFVAFGNVTTNSIYILDVSDNTNFRWSSSYIKSNQTPDATQGLQEIPSETPLNESLFTQNMALILGASIGGLISFIILASIGVLIYKKWRNYQKIIGRNRQYLEEIPSTQNSNN</sequence>
<comment type="caution">
    <text evidence="5">The sequence shown here is derived from an EMBL/GenBank/DDBJ whole genome shotgun (WGS) entry which is preliminary data.</text>
</comment>
<dbReference type="InterPro" id="IPR032675">
    <property type="entry name" value="LRR_dom_sf"/>
</dbReference>